<dbReference type="SUPFAM" id="SSF117892">
    <property type="entry name" value="Band 7/SPFH domain"/>
    <property type="match status" value="1"/>
</dbReference>
<dbReference type="OrthoDB" id="9813479at2"/>
<organism evidence="3 4">
    <name type="scientific">Baia soyae</name>
    <dbReference type="NCBI Taxonomy" id="1544746"/>
    <lineage>
        <taxon>Bacteria</taxon>
        <taxon>Bacillati</taxon>
        <taxon>Bacillota</taxon>
        <taxon>Bacilli</taxon>
        <taxon>Bacillales</taxon>
        <taxon>Thermoactinomycetaceae</taxon>
        <taxon>Baia</taxon>
    </lineage>
</organism>
<dbReference type="PANTHER" id="PTHR43446:SF1">
    <property type="entry name" value="BAND 7 DOMAIN-CONTAINING PROTEIN"/>
    <property type="match status" value="1"/>
</dbReference>
<dbReference type="Pfam" id="PF01145">
    <property type="entry name" value="Band_7"/>
    <property type="match status" value="1"/>
</dbReference>
<dbReference type="SMART" id="SM00244">
    <property type="entry name" value="PHB"/>
    <property type="match status" value="1"/>
</dbReference>
<dbReference type="Proteomes" id="UP000294746">
    <property type="component" value="Unassembled WGS sequence"/>
</dbReference>
<proteinExistence type="predicted"/>
<dbReference type="RefSeq" id="WP_131849481.1">
    <property type="nucleotide sequence ID" value="NZ_SLXV01000036.1"/>
</dbReference>
<feature type="transmembrane region" description="Helical" evidence="1">
    <location>
        <begin position="38"/>
        <end position="60"/>
    </location>
</feature>
<evidence type="ECO:0000259" key="2">
    <source>
        <dbReference type="SMART" id="SM00244"/>
    </source>
</evidence>
<keyword evidence="1" id="KW-1133">Transmembrane helix</keyword>
<evidence type="ECO:0000313" key="3">
    <source>
        <dbReference type="EMBL" id="TCP64922.1"/>
    </source>
</evidence>
<keyword evidence="1" id="KW-0812">Transmembrane</keyword>
<sequence length="285" mass="31866">MERMKEQQVWHKNGFLAMAIQVLLLFVGAVVLSNSDDGVQVLGIIVFVMGLLLSGGYVVIQPNESRVFTFVGKYIGELREEGFHFVNPFSQRTKISLRVRNFHTDRIKVNDADGNPIEVAAVIVWRVKNPTQSTFHVDDYKKFADIQSETALRSLASHFPYDAPQEGLSLRGNPTEIMNTFEKELHERLEIAGIEVIEARISHLAYAPEIAQVMLRRQQASAVIAARRQIVEGAMGMVETVLAKLERQGFELDDEKKAAMVNNLLVALVSEGNVSPVINTGTLYQ</sequence>
<keyword evidence="4" id="KW-1185">Reference proteome</keyword>
<reference evidence="3 4" key="1">
    <citation type="submission" date="2019-03" db="EMBL/GenBank/DDBJ databases">
        <title>Genomic Encyclopedia of Type Strains, Phase IV (KMG-IV): sequencing the most valuable type-strain genomes for metagenomic binning, comparative biology and taxonomic classification.</title>
        <authorList>
            <person name="Goeker M."/>
        </authorList>
    </citation>
    <scope>NUCLEOTIDE SEQUENCE [LARGE SCALE GENOMIC DNA]</scope>
    <source>
        <strain evidence="3 4">DSM 46831</strain>
    </source>
</reference>
<evidence type="ECO:0000256" key="1">
    <source>
        <dbReference type="SAM" id="Phobius"/>
    </source>
</evidence>
<dbReference type="CDD" id="cd03402">
    <property type="entry name" value="SPFH_like_u2"/>
    <property type="match status" value="1"/>
</dbReference>
<feature type="transmembrane region" description="Helical" evidence="1">
    <location>
        <begin position="12"/>
        <end position="32"/>
    </location>
</feature>
<dbReference type="AlphaFoldDB" id="A0A4R2RLU5"/>
<dbReference type="PANTHER" id="PTHR43446">
    <property type="entry name" value="MEMBRANE PROTEIN-RELATED"/>
    <property type="match status" value="1"/>
</dbReference>
<dbReference type="EMBL" id="SLXV01000036">
    <property type="protein sequence ID" value="TCP64922.1"/>
    <property type="molecule type" value="Genomic_DNA"/>
</dbReference>
<accession>A0A4R2RLU5</accession>
<protein>
    <submittedName>
        <fullName evidence="3">SPFH domain/Band 7 family protein</fullName>
    </submittedName>
</protein>
<dbReference type="InterPro" id="IPR036013">
    <property type="entry name" value="Band_7/SPFH_dom_sf"/>
</dbReference>
<gene>
    <name evidence="3" type="ORF">EDD57_13630</name>
</gene>
<keyword evidence="1" id="KW-0472">Membrane</keyword>
<name>A0A4R2RLU5_9BACL</name>
<feature type="domain" description="Band 7" evidence="2">
    <location>
        <begin position="55"/>
        <end position="218"/>
    </location>
</feature>
<dbReference type="InterPro" id="IPR001107">
    <property type="entry name" value="Band_7"/>
</dbReference>
<evidence type="ECO:0000313" key="4">
    <source>
        <dbReference type="Proteomes" id="UP000294746"/>
    </source>
</evidence>
<comment type="caution">
    <text evidence="3">The sequence shown here is derived from an EMBL/GenBank/DDBJ whole genome shotgun (WGS) entry which is preliminary data.</text>
</comment>
<dbReference type="Gene3D" id="3.30.479.30">
    <property type="entry name" value="Band 7 domain"/>
    <property type="match status" value="1"/>
</dbReference>